<dbReference type="RefSeq" id="WP_017873186.1">
    <property type="nucleotide sequence ID" value="NZ_CP187957.1"/>
</dbReference>
<organism evidence="9">
    <name type="scientific">Candidatus Caldatribacterium saccharofermentans</name>
    <dbReference type="NCBI Taxonomy" id="1454753"/>
    <lineage>
        <taxon>Bacteria</taxon>
        <taxon>Pseudomonadati</taxon>
        <taxon>Atribacterota</taxon>
        <taxon>Atribacteria</taxon>
        <taxon>Atribacterales</taxon>
        <taxon>Candidatus Caldatribacteriaceae</taxon>
        <taxon>Candidatus Caldatribacterium</taxon>
    </lineage>
</organism>
<evidence type="ECO:0000256" key="4">
    <source>
        <dbReference type="ARBA" id="ARBA00022692"/>
    </source>
</evidence>
<dbReference type="Pfam" id="PF13641">
    <property type="entry name" value="Glyco_tranf_2_3"/>
    <property type="match status" value="1"/>
</dbReference>
<evidence type="ECO:0000256" key="5">
    <source>
        <dbReference type="ARBA" id="ARBA00022989"/>
    </source>
</evidence>
<protein>
    <submittedName>
        <fullName evidence="9">Phage adsorption protein NrfB</fullName>
    </submittedName>
</protein>
<accession>A0A7V4TI05</accession>
<evidence type="ECO:0000256" key="1">
    <source>
        <dbReference type="ARBA" id="ARBA00004141"/>
    </source>
</evidence>
<proteinExistence type="predicted"/>
<keyword evidence="4 7" id="KW-0812">Transmembrane</keyword>
<feature type="transmembrane region" description="Helical" evidence="7">
    <location>
        <begin position="404"/>
        <end position="421"/>
    </location>
</feature>
<gene>
    <name evidence="9" type="primary">nrfB</name>
    <name evidence="9" type="ORF">ENW11_03585</name>
</gene>
<dbReference type="InterPro" id="IPR007831">
    <property type="entry name" value="T2SS_GspE_N"/>
</dbReference>
<dbReference type="InterPro" id="IPR050321">
    <property type="entry name" value="Glycosyltr_2/OpgH_subfam"/>
</dbReference>
<dbReference type="EMBL" id="DTIY01000025">
    <property type="protein sequence ID" value="HGY38878.1"/>
    <property type="molecule type" value="Genomic_DNA"/>
</dbReference>
<dbReference type="PANTHER" id="PTHR43867:SF2">
    <property type="entry name" value="CELLULOSE SYNTHASE CATALYTIC SUBUNIT A [UDP-FORMING]"/>
    <property type="match status" value="1"/>
</dbReference>
<feature type="transmembrane region" description="Helical" evidence="7">
    <location>
        <begin position="6"/>
        <end position="33"/>
    </location>
</feature>
<dbReference type="SUPFAM" id="SSF160246">
    <property type="entry name" value="EspE N-terminal domain-like"/>
    <property type="match status" value="2"/>
</dbReference>
<dbReference type="InterPro" id="IPR029044">
    <property type="entry name" value="Nucleotide-diphossugar_trans"/>
</dbReference>
<comment type="caution">
    <text evidence="9">The sequence shown here is derived from an EMBL/GenBank/DDBJ whole genome shotgun (WGS) entry which is preliminary data.</text>
</comment>
<dbReference type="GO" id="GO:0016757">
    <property type="term" value="F:glycosyltransferase activity"/>
    <property type="evidence" value="ECO:0007669"/>
    <property type="project" value="UniProtKB-KW"/>
</dbReference>
<dbReference type="Gene3D" id="3.30.300.160">
    <property type="entry name" value="Type II secretion system, protein E, N-terminal domain"/>
    <property type="match status" value="1"/>
</dbReference>
<evidence type="ECO:0000313" key="9">
    <source>
        <dbReference type="EMBL" id="HGY38878.1"/>
    </source>
</evidence>
<keyword evidence="5 7" id="KW-1133">Transmembrane helix</keyword>
<dbReference type="GO" id="GO:0016020">
    <property type="term" value="C:membrane"/>
    <property type="evidence" value="ECO:0007669"/>
    <property type="project" value="UniProtKB-SubCell"/>
</dbReference>
<reference evidence="9" key="1">
    <citation type="journal article" date="2020" name="mSystems">
        <title>Genome- and Community-Level Interaction Insights into Carbon Utilization and Element Cycling Functions of Hydrothermarchaeota in Hydrothermal Sediment.</title>
        <authorList>
            <person name="Zhou Z."/>
            <person name="Liu Y."/>
            <person name="Xu W."/>
            <person name="Pan J."/>
            <person name="Luo Z.H."/>
            <person name="Li M."/>
        </authorList>
    </citation>
    <scope>NUCLEOTIDE SEQUENCE [LARGE SCALE GENOMIC DNA]</scope>
    <source>
        <strain evidence="9">SpSt-82</strain>
    </source>
</reference>
<keyword evidence="2" id="KW-0328">Glycosyltransferase</keyword>
<dbReference type="Gene3D" id="3.90.550.10">
    <property type="entry name" value="Spore Coat Polysaccharide Biosynthesis Protein SpsA, Chain A"/>
    <property type="match status" value="1"/>
</dbReference>
<feature type="transmembrane region" description="Helical" evidence="7">
    <location>
        <begin position="379"/>
        <end position="397"/>
    </location>
</feature>
<keyword evidence="6 7" id="KW-0472">Membrane</keyword>
<sequence>MGRILYWTGFLVAASFLFFSLDDLFWDFYYYFWGRKRIRHRLRIEELDRVPRRLIAILIPAWNEAEVIGPMVENLLHSVNYPLALLHVFVGVYPNDIATVEEVQKLAERYPQIHAVVNPREGPTSKAQNLNQVFEFILRFEQERRLRFGCFIIHDAEDVIHPTSLKLANYLSLKYEVVQLPVFPLQVYPSWRTFFPYLTASTYADEFAENHYRGLPAREASGAVVPSAGAGFVIARSVLDALGTGKLFDEESLTEDYRLSLDFARFGIATHFFLEGVERVTEDGRVVVEYIATREIFPNTLREAVKQKSRWIYGISFQSFSLWQILCDRRFSRIAKYSLYRDWKAKYGNLLPLPGYAVFAYFVCSLFCSLSPVYPRGSFSWWLSAVLTVFMIERQLMRMVALKNVYGWRSAVAGCLIPPLLPLRTVWGNVINFLATLRAWRIALFGFPRSRPRWQKTRHSYLSPKALVRYRRRLGDLLLEKRIVDPKTLALTLRRKEEQERLGEKLLKEGFITETELLECLGELLQTGFLEPDPYTLRIEGNHSRFLAVFCRYAVVPIAWGRDSVLLATAKPLSQETMSSLAAELGVRKVAVVLAPSEAISQGLEVLKRKLPQQFPRLGERLLKMGIIEEEHLAEALRVQRFSHRPLGDILCEMGVLWPEDLREILREDGIQETQVG</sequence>
<name>A0A7V4TI05_9BACT</name>
<comment type="subcellular location">
    <subcellularLocation>
        <location evidence="1">Membrane</location>
        <topology evidence="1">Multi-pass membrane protein</topology>
    </subcellularLocation>
</comment>
<dbReference type="PANTHER" id="PTHR43867">
    <property type="entry name" value="CELLULOSE SYNTHASE CATALYTIC SUBUNIT A [UDP-FORMING]"/>
    <property type="match status" value="1"/>
</dbReference>
<dbReference type="AlphaFoldDB" id="A0A7V4TI05"/>
<dbReference type="Pfam" id="PF05157">
    <property type="entry name" value="MshEN"/>
    <property type="match status" value="1"/>
</dbReference>
<feature type="transmembrane region" description="Helical" evidence="7">
    <location>
        <begin position="350"/>
        <end position="373"/>
    </location>
</feature>
<evidence type="ECO:0000256" key="7">
    <source>
        <dbReference type="SAM" id="Phobius"/>
    </source>
</evidence>
<evidence type="ECO:0000256" key="2">
    <source>
        <dbReference type="ARBA" id="ARBA00022676"/>
    </source>
</evidence>
<evidence type="ECO:0000256" key="6">
    <source>
        <dbReference type="ARBA" id="ARBA00023136"/>
    </source>
</evidence>
<evidence type="ECO:0000259" key="8">
    <source>
        <dbReference type="Pfam" id="PF05157"/>
    </source>
</evidence>
<feature type="domain" description="Type II secretion system protein GspE N-terminal" evidence="8">
    <location>
        <begin position="552"/>
        <end position="605"/>
    </location>
</feature>
<evidence type="ECO:0000256" key="3">
    <source>
        <dbReference type="ARBA" id="ARBA00022679"/>
    </source>
</evidence>
<dbReference type="SUPFAM" id="SSF53448">
    <property type="entry name" value="Nucleotide-diphospho-sugar transferases"/>
    <property type="match status" value="1"/>
</dbReference>
<keyword evidence="3" id="KW-0808">Transferase</keyword>
<dbReference type="InterPro" id="IPR037257">
    <property type="entry name" value="T2SS_E_N_sf"/>
</dbReference>